<proteinExistence type="predicted"/>
<reference evidence="1" key="1">
    <citation type="submission" date="2023-03" db="EMBL/GenBank/DDBJ databases">
        <title>Chromosome-scale reference genome and RAD-based genetic map of yellow starthistle (Centaurea solstitialis) reveal putative structural variation and QTLs associated with invader traits.</title>
        <authorList>
            <person name="Reatini B."/>
            <person name="Cang F.A."/>
            <person name="Jiang Q."/>
            <person name="Mckibben M.T.W."/>
            <person name="Barker M.S."/>
            <person name="Rieseberg L.H."/>
            <person name="Dlugosch K.M."/>
        </authorList>
    </citation>
    <scope>NUCLEOTIDE SEQUENCE</scope>
    <source>
        <strain evidence="1">CAN-66</strain>
        <tissue evidence="1">Leaf</tissue>
    </source>
</reference>
<organism evidence="1 2">
    <name type="scientific">Centaurea solstitialis</name>
    <name type="common">yellow star-thistle</name>
    <dbReference type="NCBI Taxonomy" id="347529"/>
    <lineage>
        <taxon>Eukaryota</taxon>
        <taxon>Viridiplantae</taxon>
        <taxon>Streptophyta</taxon>
        <taxon>Embryophyta</taxon>
        <taxon>Tracheophyta</taxon>
        <taxon>Spermatophyta</taxon>
        <taxon>Magnoliopsida</taxon>
        <taxon>eudicotyledons</taxon>
        <taxon>Gunneridae</taxon>
        <taxon>Pentapetalae</taxon>
        <taxon>asterids</taxon>
        <taxon>campanulids</taxon>
        <taxon>Asterales</taxon>
        <taxon>Asteraceae</taxon>
        <taxon>Carduoideae</taxon>
        <taxon>Cardueae</taxon>
        <taxon>Centaureinae</taxon>
        <taxon>Centaurea</taxon>
    </lineage>
</organism>
<name>A0AA38ST90_9ASTR</name>
<protein>
    <submittedName>
        <fullName evidence="1">Uncharacterized protein</fullName>
    </submittedName>
</protein>
<dbReference type="EMBL" id="JARYMX010000007">
    <property type="protein sequence ID" value="KAJ9542246.1"/>
    <property type="molecule type" value="Genomic_DNA"/>
</dbReference>
<gene>
    <name evidence="1" type="ORF">OSB04_028752</name>
</gene>
<keyword evidence="2" id="KW-1185">Reference proteome</keyword>
<evidence type="ECO:0000313" key="1">
    <source>
        <dbReference type="EMBL" id="KAJ9542246.1"/>
    </source>
</evidence>
<comment type="caution">
    <text evidence="1">The sequence shown here is derived from an EMBL/GenBank/DDBJ whole genome shotgun (WGS) entry which is preliminary data.</text>
</comment>
<evidence type="ECO:0000313" key="2">
    <source>
        <dbReference type="Proteomes" id="UP001172457"/>
    </source>
</evidence>
<dbReference type="Proteomes" id="UP001172457">
    <property type="component" value="Chromosome 7"/>
</dbReference>
<dbReference type="AlphaFoldDB" id="A0AA38ST90"/>
<accession>A0AA38ST90</accession>
<sequence length="279" mass="31299">MCVRGVFECLHESRGSVVSLFACYANVLGSTIPWIPFCTYFGRCGYSQRLLVNSDQNSHKTQLRHTRTSTNLELRFVLTEMARQQNSPPSPINNAVDRALITRNQLRPIIQNNEFVDLMNVVVQDDVVLEILKVHPVAYAMQTTVDVPLIYVQQFWSTSRVETKDDVLTLVARVDQTEMTVTLEDLRRILHLPAATPEAPFEPLVSSPELFSEILTLGVSANPTQRLNGISHVTQGMLPPIWFTVFNLLNRSCHRRLTVSTGHPLTRGKSSTLSPTGGE</sequence>